<proteinExistence type="predicted"/>
<evidence type="ECO:0000313" key="3">
    <source>
        <dbReference type="EMBL" id="ALX04073.1"/>
    </source>
</evidence>
<dbReference type="STRING" id="2041.AERYTH_04855"/>
<dbReference type="EMBL" id="CP011502">
    <property type="protein sequence ID" value="ALX04073.1"/>
    <property type="molecule type" value="Genomic_DNA"/>
</dbReference>
<evidence type="ECO:0000256" key="1">
    <source>
        <dbReference type="SAM" id="MobiDB-lite"/>
    </source>
</evidence>
<organism evidence="3 4">
    <name type="scientific">Aeromicrobium erythreum</name>
    <dbReference type="NCBI Taxonomy" id="2041"/>
    <lineage>
        <taxon>Bacteria</taxon>
        <taxon>Bacillati</taxon>
        <taxon>Actinomycetota</taxon>
        <taxon>Actinomycetes</taxon>
        <taxon>Propionibacteriales</taxon>
        <taxon>Nocardioidaceae</taxon>
        <taxon>Aeromicrobium</taxon>
    </lineage>
</organism>
<keyword evidence="2" id="KW-0812">Transmembrane</keyword>
<evidence type="ECO:0000313" key="4">
    <source>
        <dbReference type="Proteomes" id="UP000067689"/>
    </source>
</evidence>
<dbReference type="AlphaFoldDB" id="A0A0U4B7T9"/>
<keyword evidence="2" id="KW-1133">Transmembrane helix</keyword>
<feature type="transmembrane region" description="Helical" evidence="2">
    <location>
        <begin position="320"/>
        <end position="341"/>
    </location>
</feature>
<reference evidence="3 4" key="1">
    <citation type="journal article" date="1991" name="Int. J. Syst. Bacteriol.">
        <title>Description of the erythromycin-producing bacterium Arthrobacter sp. strain NRRL B-3381 as Aeromicrobium erythreum gen. nov., sp. nov.</title>
        <authorList>
            <person name="Miller E.S."/>
            <person name="Woese C.R."/>
            <person name="Brenner S."/>
        </authorList>
    </citation>
    <scope>NUCLEOTIDE SEQUENCE [LARGE SCALE GENOMIC DNA]</scope>
    <source>
        <strain evidence="3 4">AR18</strain>
    </source>
</reference>
<evidence type="ECO:0008006" key="5">
    <source>
        <dbReference type="Google" id="ProtNLM"/>
    </source>
</evidence>
<protein>
    <recommendedName>
        <fullName evidence="5">Htaa domain-containing protein</fullName>
    </recommendedName>
</protein>
<accession>A0A0U4B7T9</accession>
<feature type="region of interest" description="Disordered" evidence="1">
    <location>
        <begin position="175"/>
        <end position="220"/>
    </location>
</feature>
<dbReference type="PATRIC" id="fig|2041.4.peg.1007"/>
<dbReference type="Gene3D" id="2.60.40.230">
    <property type="entry name" value="Neocarzinostatin-like"/>
    <property type="match status" value="1"/>
</dbReference>
<gene>
    <name evidence="3" type="ORF">AERYTH_04855</name>
</gene>
<sequence>MVTAPPAAAESRVGVANAQGAAVVDPTFATTLTLRGQGFQSIKNGHGGIYVFFGTVSGTWRPSQGGQTGRDLLYVPDSETKDNQGFQKFVAFPGSDTASAANGGTLAADGSWSTRIVVPGAVFKARDRSNKVTTVDCRRVRCGIITIGAHGVKNARNETFTPVSVADLTAAARGGAATSSPSSSDGDGAAAAGGDTPTAEAQGAEGTAARTATRRTRPVLAVDRETAVAGHVLSFSATDLQPGEQVTATLDDGVAAVGPLTAGTGGQLAGALQLPADVGVGTHELRLSGGTATPSVSFPVAAPPPSAASADDSSGGVPSWLPMAAAGLALLLLLGAVVFAVRRLVTSRRKEEPRAAALA</sequence>
<dbReference type="Proteomes" id="UP000067689">
    <property type="component" value="Chromosome"/>
</dbReference>
<feature type="compositionally biased region" description="Low complexity" evidence="1">
    <location>
        <begin position="175"/>
        <end position="211"/>
    </location>
</feature>
<keyword evidence="4" id="KW-1185">Reference proteome</keyword>
<dbReference type="KEGG" id="aer:AERYTH_04855"/>
<evidence type="ECO:0000256" key="2">
    <source>
        <dbReference type="SAM" id="Phobius"/>
    </source>
</evidence>
<keyword evidence="2" id="KW-0472">Membrane</keyword>
<name>A0A0U4B7T9_9ACTN</name>